<dbReference type="EMBL" id="VFQX01000023">
    <property type="protein sequence ID" value="KAF0979617.1"/>
    <property type="molecule type" value="Genomic_DNA"/>
</dbReference>
<organism evidence="1 2">
    <name type="scientific">Naegleria fowleri</name>
    <name type="common">Brain eating amoeba</name>
    <dbReference type="NCBI Taxonomy" id="5763"/>
    <lineage>
        <taxon>Eukaryota</taxon>
        <taxon>Discoba</taxon>
        <taxon>Heterolobosea</taxon>
        <taxon>Tetramitia</taxon>
        <taxon>Eutetramitia</taxon>
        <taxon>Vahlkampfiidae</taxon>
        <taxon>Naegleria</taxon>
    </lineage>
</organism>
<evidence type="ECO:0000313" key="2">
    <source>
        <dbReference type="Proteomes" id="UP000444721"/>
    </source>
</evidence>
<dbReference type="OrthoDB" id="10308299at2759"/>
<dbReference type="OMA" id="MINSKEH"/>
<evidence type="ECO:0000313" key="1">
    <source>
        <dbReference type="EMBL" id="KAF0979617.1"/>
    </source>
</evidence>
<protein>
    <submittedName>
        <fullName evidence="1">Uncharacterized protein</fullName>
    </submittedName>
</protein>
<dbReference type="GeneID" id="68108503"/>
<accession>A0A6A5BR37</accession>
<proteinExistence type="predicted"/>
<dbReference type="VEuPathDB" id="AmoebaDB:NfTy_030470"/>
<name>A0A6A5BR37_NAEFO</name>
<dbReference type="AlphaFoldDB" id="A0A6A5BR37"/>
<dbReference type="VEuPathDB" id="AmoebaDB:FDP41_001285"/>
<dbReference type="Proteomes" id="UP000444721">
    <property type="component" value="Unassembled WGS sequence"/>
</dbReference>
<sequence>MTSKPFSFRAQLSSLSENNKTQNSSNTLNQYLNEIFHKEFMEKIKEWNNIHDKSCEHFSEYIQLVQLLNQQTPNATVEFDQQVTNNSSLMDISLTRKLKQAHDCLLNCIQDFFKIVENLKEIVSRMKLKMINSKEHDSQTLLSKGPYHMLSNAMDYIRYAEDYISMFENELDFKSITFQSINEMESQYVLNTYLIAWKKQSFMDEKKLRYLEMELAMHRKAVTNL</sequence>
<keyword evidence="2" id="KW-1185">Reference proteome</keyword>
<dbReference type="VEuPathDB" id="AmoebaDB:NF0127950"/>
<gene>
    <name evidence="1" type="ORF">FDP41_001285</name>
</gene>
<reference evidence="1 2" key="1">
    <citation type="journal article" date="2019" name="Sci. Rep.">
        <title>Nanopore sequencing improves the draft genome of the human pathogenic amoeba Naegleria fowleri.</title>
        <authorList>
            <person name="Liechti N."/>
            <person name="Schurch N."/>
            <person name="Bruggmann R."/>
            <person name="Wittwer M."/>
        </authorList>
    </citation>
    <scope>NUCLEOTIDE SEQUENCE [LARGE SCALE GENOMIC DNA]</scope>
    <source>
        <strain evidence="1 2">ATCC 30894</strain>
    </source>
</reference>
<comment type="caution">
    <text evidence="1">The sequence shown here is derived from an EMBL/GenBank/DDBJ whole genome shotgun (WGS) entry which is preliminary data.</text>
</comment>
<dbReference type="RefSeq" id="XP_044564330.1">
    <property type="nucleotide sequence ID" value="XM_044703414.1"/>
</dbReference>